<proteinExistence type="predicted"/>
<keyword evidence="3" id="KW-1185">Reference proteome</keyword>
<evidence type="ECO:0000313" key="3">
    <source>
        <dbReference type="Proteomes" id="UP000266841"/>
    </source>
</evidence>
<accession>K0R1R8</accession>
<sequence>MDEDEAFCSSPLYPSQMVVHTLIGDKILDFQALSEVWKAVGQPEHYLAWSRVNPYQNATEKILETSSFIKVSPCSGDFVYSVVEDDNDTPLKFNENDVRLEYETSHPGTTEDDGLYRAPGGSNPITTTASQLIFSVALDAPGSRGPQKMKASFKHQLSMRIDEARRVLYLDCYEYKPVCVDLGNEADPPMPTNRSLQRFEDIINPMNLNKDNEIDEEWLDSKAEPQSGEDFTRGDIVSLNYKAMVGDFLHSRSLRLRLSLSEIVGIRLMKWDDPDAEPGTDDLGAVLILETGEKLRGRSFAARAVRSKYHGENKFCTVDDWTPREAATHASRYYFYGNLTELKQTAALMARDCARLAAMLASETAETNSLRKGVPVTYGTAPNLDPGEKEGEINDEDSASGSGSKRRRTNRATTVSDVHRAFVDANLVGSLTAANDEVNPCLKKAVLLGHVTINDTTTLATVLFEGKCIGCGETLLCTLKDAMEQPPCGENDCGEGAALRCPGCETGNHITGLCEGKARYDSGKFHNHCVLCPDFGECIGDYRLAHCLHCEQHYFRGNIGLPCATCGGGKCRDMAGMAPPPLSTWDGKIEMIREVFDSKVAREQDPMKRALMKMMVLGPQANCDGSEVMGAMSAMMSMMANSQGRAEPGADGPPGEGCPQM</sequence>
<dbReference type="AlphaFoldDB" id="K0R1R8"/>
<evidence type="ECO:0000256" key="1">
    <source>
        <dbReference type="SAM" id="MobiDB-lite"/>
    </source>
</evidence>
<dbReference type="Proteomes" id="UP000266841">
    <property type="component" value="Unassembled WGS sequence"/>
</dbReference>
<organism evidence="2 3">
    <name type="scientific">Thalassiosira oceanica</name>
    <name type="common">Marine diatom</name>
    <dbReference type="NCBI Taxonomy" id="159749"/>
    <lineage>
        <taxon>Eukaryota</taxon>
        <taxon>Sar</taxon>
        <taxon>Stramenopiles</taxon>
        <taxon>Ochrophyta</taxon>
        <taxon>Bacillariophyta</taxon>
        <taxon>Coscinodiscophyceae</taxon>
        <taxon>Thalassiosirophycidae</taxon>
        <taxon>Thalassiosirales</taxon>
        <taxon>Thalassiosiraceae</taxon>
        <taxon>Thalassiosira</taxon>
    </lineage>
</organism>
<reference evidence="2 3" key="1">
    <citation type="journal article" date="2012" name="Genome Biol.">
        <title>Genome and low-iron response of an oceanic diatom adapted to chronic iron limitation.</title>
        <authorList>
            <person name="Lommer M."/>
            <person name="Specht M."/>
            <person name="Roy A.S."/>
            <person name="Kraemer L."/>
            <person name="Andreson R."/>
            <person name="Gutowska M.A."/>
            <person name="Wolf J."/>
            <person name="Bergner S.V."/>
            <person name="Schilhabel M.B."/>
            <person name="Klostermeier U.C."/>
            <person name="Beiko R.G."/>
            <person name="Rosenstiel P."/>
            <person name="Hippler M."/>
            <person name="Laroche J."/>
        </authorList>
    </citation>
    <scope>NUCLEOTIDE SEQUENCE [LARGE SCALE GENOMIC DNA]</scope>
    <source>
        <strain evidence="2 3">CCMP1005</strain>
    </source>
</reference>
<dbReference type="EMBL" id="AGNL01049066">
    <property type="protein sequence ID" value="EJK44909.1"/>
    <property type="molecule type" value="Genomic_DNA"/>
</dbReference>
<name>K0R1R8_THAOC</name>
<feature type="region of interest" description="Disordered" evidence="1">
    <location>
        <begin position="372"/>
        <end position="413"/>
    </location>
</feature>
<dbReference type="eggNOG" id="ENOG502SH2R">
    <property type="taxonomic scope" value="Eukaryota"/>
</dbReference>
<evidence type="ECO:0000313" key="2">
    <source>
        <dbReference type="EMBL" id="EJK44909.1"/>
    </source>
</evidence>
<dbReference type="OrthoDB" id="10064509at2759"/>
<feature type="compositionally biased region" description="Low complexity" evidence="1">
    <location>
        <begin position="641"/>
        <end position="650"/>
    </location>
</feature>
<comment type="caution">
    <text evidence="2">The sequence shown here is derived from an EMBL/GenBank/DDBJ whole genome shotgun (WGS) entry which is preliminary data.</text>
</comment>
<feature type="region of interest" description="Disordered" evidence="1">
    <location>
        <begin position="641"/>
        <end position="661"/>
    </location>
</feature>
<protein>
    <submittedName>
        <fullName evidence="2">Uncharacterized protein</fullName>
    </submittedName>
</protein>
<gene>
    <name evidence="2" type="ORF">THAOC_36516</name>
</gene>